<organism evidence="1">
    <name type="scientific">Anguilla anguilla</name>
    <name type="common">European freshwater eel</name>
    <name type="synonym">Muraena anguilla</name>
    <dbReference type="NCBI Taxonomy" id="7936"/>
    <lineage>
        <taxon>Eukaryota</taxon>
        <taxon>Metazoa</taxon>
        <taxon>Chordata</taxon>
        <taxon>Craniata</taxon>
        <taxon>Vertebrata</taxon>
        <taxon>Euteleostomi</taxon>
        <taxon>Actinopterygii</taxon>
        <taxon>Neopterygii</taxon>
        <taxon>Teleostei</taxon>
        <taxon>Anguilliformes</taxon>
        <taxon>Anguillidae</taxon>
        <taxon>Anguilla</taxon>
    </lineage>
</organism>
<name>A0A0E9XDF8_ANGAN</name>
<dbReference type="EMBL" id="GBXM01008717">
    <property type="protein sequence ID" value="JAH99860.1"/>
    <property type="molecule type" value="Transcribed_RNA"/>
</dbReference>
<reference evidence="1" key="2">
    <citation type="journal article" date="2015" name="Fish Shellfish Immunol.">
        <title>Early steps in the European eel (Anguilla anguilla)-Vibrio vulnificus interaction in the gills: Role of the RtxA13 toxin.</title>
        <authorList>
            <person name="Callol A."/>
            <person name="Pajuelo D."/>
            <person name="Ebbesson L."/>
            <person name="Teles M."/>
            <person name="MacKenzie S."/>
            <person name="Amaro C."/>
        </authorList>
    </citation>
    <scope>NUCLEOTIDE SEQUENCE</scope>
</reference>
<accession>A0A0E9XDF8</accession>
<protein>
    <submittedName>
        <fullName evidence="1">Uncharacterized protein</fullName>
    </submittedName>
</protein>
<evidence type="ECO:0000313" key="1">
    <source>
        <dbReference type="EMBL" id="JAH99860.1"/>
    </source>
</evidence>
<reference evidence="1" key="1">
    <citation type="submission" date="2014-11" db="EMBL/GenBank/DDBJ databases">
        <authorList>
            <person name="Amaro Gonzalez C."/>
        </authorList>
    </citation>
    <scope>NUCLEOTIDE SEQUENCE</scope>
</reference>
<proteinExistence type="predicted"/>
<dbReference type="AlphaFoldDB" id="A0A0E9XDF8"/>
<sequence>MGHHPQTWALVFFHFHTHARSHLLSNAWDRCVFCPPPADHVRGQGCDDNQQ</sequence>